<dbReference type="PRINTS" id="PR00260">
    <property type="entry name" value="CHEMTRNSDUCR"/>
</dbReference>
<keyword evidence="2" id="KW-1003">Cell membrane</keyword>
<keyword evidence="7 12" id="KW-0472">Membrane</keyword>
<evidence type="ECO:0000256" key="10">
    <source>
        <dbReference type="PROSITE-ProRule" id="PRU00284"/>
    </source>
</evidence>
<comment type="similarity">
    <text evidence="9">Belongs to the methyl-accepting chemotaxis (MCP) protein family.</text>
</comment>
<dbReference type="PANTHER" id="PTHR32089:SF117">
    <property type="entry name" value="METHYL ACCEPTING SENSORY TRANSDUCER WITH CACHE_1 SMALL MOLECULE BINDING DOMAIN"/>
    <property type="match status" value="1"/>
</dbReference>
<name>A0A2U3B610_9VIBR</name>
<dbReference type="InterPro" id="IPR004090">
    <property type="entry name" value="Chemotax_Me-accpt_rcpt"/>
</dbReference>
<evidence type="ECO:0000256" key="12">
    <source>
        <dbReference type="SAM" id="Phobius"/>
    </source>
</evidence>
<sequence length="626" mass="67365">MNVSLKNKLAILASVSIVISCVLVELLSFNSSITKLNEDVSVRLDSALASYNQYVTDWIGAKENALTSLAEETQLEDIVTHLKQIKNAASFDNVFLAFPDGSQKNANGVVLPPDNNDPRIWGWYKNASAQPSKVFMDNPTVASATGANVVSLGKSITVQGQSLVLGADVEITDILNSLKHVKLPADGSLFIVNDEGNIFTHPNTDLLNESVSKLGLNFPNIQKAISGGRKIDVEIGGDRYQVFAQEISGTRLISVATIDYSKLTAPLYSAIWKQSLVILLLVAVCVGLFNWICSVLFRPLMNVSNALDQIASGDGDLTQRIRIESNDEVGSLANNFNTFVESLQNLIKHVRHQSEELTVQSEASERLANTTASELGTQQSEINMVATAVTEMSSATQEIAQHADHTARSAQDSATSTHDGQQLVLDTKSSITGLAERIDEAKSVISDLDQHAQEITTVLSTIQGIADQTNLLALNAAIEAARAGEHGRGFAVVADEVRVLSQRTHDSTEEIKATIDILQDTTKKAVTLTESSVGLASDSVEYADKATAALEEINQSVTQISDMSAQIATAAEEQTHVTNEITQNVTAIRDVSEQLASGSEESLGQSQELKHQASELHSRVAAFKLD</sequence>
<evidence type="ECO:0000259" key="15">
    <source>
        <dbReference type="PROSITE" id="PS50885"/>
    </source>
</evidence>
<dbReference type="Gene3D" id="1.10.287.950">
    <property type="entry name" value="Methyl-accepting chemotaxis protein"/>
    <property type="match status" value="1"/>
</dbReference>
<dbReference type="AlphaFoldDB" id="A0A2U3B610"/>
<dbReference type="Pfam" id="PF02743">
    <property type="entry name" value="dCache_1"/>
    <property type="match status" value="1"/>
</dbReference>
<evidence type="ECO:0000256" key="5">
    <source>
        <dbReference type="ARBA" id="ARBA00022692"/>
    </source>
</evidence>
<evidence type="ECO:0000313" key="16">
    <source>
        <dbReference type="EMBL" id="PWI32228.1"/>
    </source>
</evidence>
<dbReference type="PROSITE" id="PS50885">
    <property type="entry name" value="HAMP"/>
    <property type="match status" value="1"/>
</dbReference>
<feature type="domain" description="T-SNARE coiled-coil homology" evidence="14">
    <location>
        <begin position="540"/>
        <end position="585"/>
    </location>
</feature>
<dbReference type="CDD" id="cd06225">
    <property type="entry name" value="HAMP"/>
    <property type="match status" value="1"/>
</dbReference>
<dbReference type="EMBL" id="QFWT01000010">
    <property type="protein sequence ID" value="PWI32228.1"/>
    <property type="molecule type" value="Genomic_DNA"/>
</dbReference>
<feature type="region of interest" description="Disordered" evidence="11">
    <location>
        <begin position="400"/>
        <end position="421"/>
    </location>
</feature>
<accession>A0A2U3B610</accession>
<dbReference type="CDD" id="cd11386">
    <property type="entry name" value="MCP_signal"/>
    <property type="match status" value="1"/>
</dbReference>
<feature type="compositionally biased region" description="Polar residues" evidence="11">
    <location>
        <begin position="408"/>
        <end position="420"/>
    </location>
</feature>
<organism evidence="16 17">
    <name type="scientific">Vibrio albus</name>
    <dbReference type="NCBI Taxonomy" id="2200953"/>
    <lineage>
        <taxon>Bacteria</taxon>
        <taxon>Pseudomonadati</taxon>
        <taxon>Pseudomonadota</taxon>
        <taxon>Gammaproteobacteria</taxon>
        <taxon>Vibrionales</taxon>
        <taxon>Vibrionaceae</taxon>
        <taxon>Vibrio</taxon>
    </lineage>
</organism>
<dbReference type="GO" id="GO:0004888">
    <property type="term" value="F:transmembrane signaling receptor activity"/>
    <property type="evidence" value="ECO:0007669"/>
    <property type="project" value="InterPro"/>
</dbReference>
<protein>
    <submittedName>
        <fullName evidence="16">Chemotaxis protein</fullName>
    </submittedName>
</protein>
<feature type="transmembrane region" description="Helical" evidence="12">
    <location>
        <begin position="9"/>
        <end position="29"/>
    </location>
</feature>
<dbReference type="PROSITE" id="PS51257">
    <property type="entry name" value="PROKAR_LIPOPROTEIN"/>
    <property type="match status" value="1"/>
</dbReference>
<evidence type="ECO:0000256" key="9">
    <source>
        <dbReference type="ARBA" id="ARBA00029447"/>
    </source>
</evidence>
<keyword evidence="6 12" id="KW-1133">Transmembrane helix</keyword>
<dbReference type="InterPro" id="IPR003660">
    <property type="entry name" value="HAMP_dom"/>
</dbReference>
<evidence type="ECO:0000256" key="1">
    <source>
        <dbReference type="ARBA" id="ARBA00004429"/>
    </source>
</evidence>
<dbReference type="OrthoDB" id="2489132at2"/>
<dbReference type="Pfam" id="PF00015">
    <property type="entry name" value="MCPsignal"/>
    <property type="match status" value="1"/>
</dbReference>
<evidence type="ECO:0000256" key="11">
    <source>
        <dbReference type="SAM" id="MobiDB-lite"/>
    </source>
</evidence>
<feature type="transmembrane region" description="Helical" evidence="12">
    <location>
        <begin position="276"/>
        <end position="297"/>
    </location>
</feature>
<dbReference type="CDD" id="cd18773">
    <property type="entry name" value="PDC1_HK_sensor"/>
    <property type="match status" value="1"/>
</dbReference>
<dbReference type="GO" id="GO:0006935">
    <property type="term" value="P:chemotaxis"/>
    <property type="evidence" value="ECO:0007669"/>
    <property type="project" value="UniProtKB-KW"/>
</dbReference>
<evidence type="ECO:0000259" key="14">
    <source>
        <dbReference type="PROSITE" id="PS50192"/>
    </source>
</evidence>
<dbReference type="Gene3D" id="3.30.450.20">
    <property type="entry name" value="PAS domain"/>
    <property type="match status" value="2"/>
</dbReference>
<dbReference type="InterPro" id="IPR004089">
    <property type="entry name" value="MCPsignal_dom"/>
</dbReference>
<feature type="domain" description="Methyl-accepting transducer" evidence="13">
    <location>
        <begin position="353"/>
        <end position="589"/>
    </location>
</feature>
<keyword evidence="4" id="KW-0997">Cell inner membrane</keyword>
<dbReference type="PROSITE" id="PS50111">
    <property type="entry name" value="CHEMOTAXIS_TRANSDUC_2"/>
    <property type="match status" value="1"/>
</dbReference>
<evidence type="ECO:0000256" key="8">
    <source>
        <dbReference type="ARBA" id="ARBA00023224"/>
    </source>
</evidence>
<dbReference type="SMART" id="SM00283">
    <property type="entry name" value="MA"/>
    <property type="match status" value="1"/>
</dbReference>
<dbReference type="PANTHER" id="PTHR32089">
    <property type="entry name" value="METHYL-ACCEPTING CHEMOTAXIS PROTEIN MCPB"/>
    <property type="match status" value="1"/>
</dbReference>
<dbReference type="InterPro" id="IPR000727">
    <property type="entry name" value="T_SNARE_dom"/>
</dbReference>
<keyword evidence="5 12" id="KW-0812">Transmembrane</keyword>
<dbReference type="GO" id="GO:0007165">
    <property type="term" value="P:signal transduction"/>
    <property type="evidence" value="ECO:0007669"/>
    <property type="project" value="UniProtKB-KW"/>
</dbReference>
<dbReference type="GO" id="GO:0005886">
    <property type="term" value="C:plasma membrane"/>
    <property type="evidence" value="ECO:0007669"/>
    <property type="project" value="UniProtKB-SubCell"/>
</dbReference>
<dbReference type="SUPFAM" id="SSF58104">
    <property type="entry name" value="Methyl-accepting chemotaxis protein (MCP) signaling domain"/>
    <property type="match status" value="1"/>
</dbReference>
<evidence type="ECO:0000259" key="13">
    <source>
        <dbReference type="PROSITE" id="PS50111"/>
    </source>
</evidence>
<evidence type="ECO:0000313" key="17">
    <source>
        <dbReference type="Proteomes" id="UP000245362"/>
    </source>
</evidence>
<evidence type="ECO:0000256" key="3">
    <source>
        <dbReference type="ARBA" id="ARBA00022500"/>
    </source>
</evidence>
<keyword evidence="3" id="KW-0145">Chemotaxis</keyword>
<comment type="caution">
    <text evidence="16">The sequence shown here is derived from an EMBL/GenBank/DDBJ whole genome shotgun (WGS) entry which is preliminary data.</text>
</comment>
<evidence type="ECO:0000256" key="7">
    <source>
        <dbReference type="ARBA" id="ARBA00023136"/>
    </source>
</evidence>
<dbReference type="Pfam" id="PF00672">
    <property type="entry name" value="HAMP"/>
    <property type="match status" value="1"/>
</dbReference>
<feature type="domain" description="HAMP" evidence="15">
    <location>
        <begin position="294"/>
        <end position="348"/>
    </location>
</feature>
<dbReference type="PROSITE" id="PS50192">
    <property type="entry name" value="T_SNARE"/>
    <property type="match status" value="1"/>
</dbReference>
<evidence type="ECO:0000256" key="4">
    <source>
        <dbReference type="ARBA" id="ARBA00022519"/>
    </source>
</evidence>
<keyword evidence="8 10" id="KW-0807">Transducer</keyword>
<dbReference type="RefSeq" id="WP_109320753.1">
    <property type="nucleotide sequence ID" value="NZ_QFWT01000010.1"/>
</dbReference>
<dbReference type="FunFam" id="1.10.287.950:FF:000001">
    <property type="entry name" value="Methyl-accepting chemotaxis sensory transducer"/>
    <property type="match status" value="1"/>
</dbReference>
<evidence type="ECO:0000256" key="2">
    <source>
        <dbReference type="ARBA" id="ARBA00022475"/>
    </source>
</evidence>
<dbReference type="SMART" id="SM00304">
    <property type="entry name" value="HAMP"/>
    <property type="match status" value="2"/>
</dbReference>
<dbReference type="InterPro" id="IPR033479">
    <property type="entry name" value="dCache_1"/>
</dbReference>
<comment type="subcellular location">
    <subcellularLocation>
        <location evidence="1">Cell inner membrane</location>
        <topology evidence="1">Multi-pass membrane protein</topology>
    </subcellularLocation>
</comment>
<gene>
    <name evidence="16" type="ORF">DI392_16255</name>
</gene>
<dbReference type="CDD" id="cd12912">
    <property type="entry name" value="PDC2_MCP_like"/>
    <property type="match status" value="1"/>
</dbReference>
<evidence type="ECO:0000256" key="6">
    <source>
        <dbReference type="ARBA" id="ARBA00022989"/>
    </source>
</evidence>
<reference evidence="16 17" key="1">
    <citation type="submission" date="2018-05" db="EMBL/GenBank/DDBJ databases">
        <title>Vibrio limimaris sp. nov., isolated from marine sediment.</title>
        <authorList>
            <person name="Li C.-M."/>
        </authorList>
    </citation>
    <scope>NUCLEOTIDE SEQUENCE [LARGE SCALE GENOMIC DNA]</scope>
    <source>
        <strain evidence="16 17">E4404</strain>
    </source>
</reference>
<dbReference type="Proteomes" id="UP000245362">
    <property type="component" value="Unassembled WGS sequence"/>
</dbReference>
<keyword evidence="17" id="KW-1185">Reference proteome</keyword>
<proteinExistence type="inferred from homology"/>